<dbReference type="InterPro" id="IPR000740">
    <property type="entry name" value="GrpE"/>
</dbReference>
<comment type="function">
    <text evidence="2 3">Participates actively in the response to hyperosmotic and heat shock by preventing the aggregation of stress-denatured proteins, in association with DnaK and GrpE. It is the nucleotide exchange factor for DnaK and may function as a thermosensor. Unfolded proteins bind initially to DnaJ; upon interaction with the DnaJ-bound protein, DnaK hydrolyzes its bound ATP, resulting in the formation of a stable complex. GrpE releases ADP from DnaK; ATP binding to DnaK triggers the release of the substrate protein, thus completing the reaction cycle. Several rounds of ATP-dependent interactions between DnaJ, DnaK and GrpE are required for fully efficient folding.</text>
</comment>
<evidence type="ECO:0000313" key="7">
    <source>
        <dbReference type="Proteomes" id="UP000667802"/>
    </source>
</evidence>
<feature type="region of interest" description="Disordered" evidence="5">
    <location>
        <begin position="254"/>
        <end position="275"/>
    </location>
</feature>
<dbReference type="RefSeq" id="WP_208340198.1">
    <property type="nucleotide sequence ID" value="NZ_CAWQFN010000620.1"/>
</dbReference>
<evidence type="ECO:0000313" key="6">
    <source>
        <dbReference type="EMBL" id="MDR9896807.1"/>
    </source>
</evidence>
<evidence type="ECO:0000256" key="1">
    <source>
        <dbReference type="ARBA" id="ARBA00023186"/>
    </source>
</evidence>
<comment type="caution">
    <text evidence="6">The sequence shown here is derived from an EMBL/GenBank/DDBJ whole genome shotgun (WGS) entry which is preliminary data.</text>
</comment>
<protein>
    <recommendedName>
        <fullName evidence="2 3">Protein GrpE</fullName>
    </recommendedName>
    <alternativeName>
        <fullName evidence="2">HSP-70 cofactor</fullName>
    </alternativeName>
</protein>
<comment type="subunit">
    <text evidence="2">Homodimer.</text>
</comment>
<keyword evidence="2 3" id="KW-0346">Stress response</keyword>
<dbReference type="GO" id="GO:0051082">
    <property type="term" value="F:unfolded protein binding"/>
    <property type="evidence" value="ECO:0007669"/>
    <property type="project" value="TreeGrafter"/>
</dbReference>
<name>A0AAP5MAH4_9CYAN</name>
<evidence type="ECO:0000256" key="5">
    <source>
        <dbReference type="SAM" id="MobiDB-lite"/>
    </source>
</evidence>
<dbReference type="HAMAP" id="MF_01151">
    <property type="entry name" value="GrpE"/>
    <property type="match status" value="1"/>
</dbReference>
<proteinExistence type="inferred from homology"/>
<comment type="similarity">
    <text evidence="2">Belongs to the GrpE family.</text>
</comment>
<accession>A0AAP5MAH4</accession>
<organism evidence="6 7">
    <name type="scientific">Aetokthonos hydrillicola Thurmond2011</name>
    <dbReference type="NCBI Taxonomy" id="2712845"/>
    <lineage>
        <taxon>Bacteria</taxon>
        <taxon>Bacillati</taxon>
        <taxon>Cyanobacteriota</taxon>
        <taxon>Cyanophyceae</taxon>
        <taxon>Nostocales</taxon>
        <taxon>Hapalosiphonaceae</taxon>
        <taxon>Aetokthonos</taxon>
    </lineage>
</organism>
<dbReference type="GO" id="GO:0006457">
    <property type="term" value="P:protein folding"/>
    <property type="evidence" value="ECO:0007669"/>
    <property type="project" value="InterPro"/>
</dbReference>
<evidence type="ECO:0000256" key="2">
    <source>
        <dbReference type="HAMAP-Rule" id="MF_01151"/>
    </source>
</evidence>
<dbReference type="SUPFAM" id="SSF51064">
    <property type="entry name" value="Head domain of nucleotide exchange factor GrpE"/>
    <property type="match status" value="1"/>
</dbReference>
<evidence type="ECO:0000256" key="3">
    <source>
        <dbReference type="RuleBase" id="RU000639"/>
    </source>
</evidence>
<keyword evidence="7" id="KW-1185">Reference proteome</keyword>
<keyword evidence="4" id="KW-0175">Coiled coil</keyword>
<evidence type="ECO:0000256" key="4">
    <source>
        <dbReference type="SAM" id="Coils"/>
    </source>
</evidence>
<sequence length="275" mass="31485">MTNDNEKEALFAKFLDYLHSEQTPPEYLGETPEIGKSFDPYQMVAEWVALRHEVKQQGKTLRSAQDALQQALEETRKQEEQLQTRLEESQKQALAQYEQQQEKLLQDLLGIQDALDRACAYWEEELEVISATSTPKSQEQTSFWGKLKQSLFPQQAEPKLTETSSESTSLREILTSNQQGVELIRRSLLQVLRQRRVVPIEAEKQPFNPQTMYAVGRRESADVVENTVIQEVVRGYLWGDRVLREAQVIVAVGSRGAEEQGKQGEQGEQGENKDF</sequence>
<dbReference type="Proteomes" id="UP000667802">
    <property type="component" value="Unassembled WGS sequence"/>
</dbReference>
<dbReference type="AlphaFoldDB" id="A0AAP5MAH4"/>
<reference evidence="7" key="1">
    <citation type="journal article" date="2021" name="Science">
        <title>Hunting the eagle killer: A cyanobacterial neurotoxin causes vacuolar myelinopathy.</title>
        <authorList>
            <person name="Breinlinger S."/>
            <person name="Phillips T.J."/>
            <person name="Haram B.N."/>
            <person name="Mares J."/>
            <person name="Martinez Yerena J.A."/>
            <person name="Hrouzek P."/>
            <person name="Sobotka R."/>
            <person name="Henderson W.M."/>
            <person name="Schmieder P."/>
            <person name="Williams S.M."/>
            <person name="Lauderdale J.D."/>
            <person name="Wilde H.D."/>
            <person name="Gerrin W."/>
            <person name="Kust A."/>
            <person name="Washington J.W."/>
            <person name="Wagner C."/>
            <person name="Geier B."/>
            <person name="Liebeke M."/>
            <person name="Enke H."/>
            <person name="Niedermeyer T.H.J."/>
            <person name="Wilde S.B."/>
        </authorList>
    </citation>
    <scope>NUCLEOTIDE SEQUENCE [LARGE SCALE GENOMIC DNA]</scope>
    <source>
        <strain evidence="7">Thurmond2011</strain>
    </source>
</reference>
<dbReference type="GO" id="GO:0000774">
    <property type="term" value="F:adenyl-nucleotide exchange factor activity"/>
    <property type="evidence" value="ECO:0007669"/>
    <property type="project" value="InterPro"/>
</dbReference>
<dbReference type="PROSITE" id="PS01071">
    <property type="entry name" value="GRPE"/>
    <property type="match status" value="1"/>
</dbReference>
<keyword evidence="1 2" id="KW-0143">Chaperone</keyword>
<comment type="subcellular location">
    <subcellularLocation>
        <location evidence="2">Cytoplasm</location>
    </subcellularLocation>
</comment>
<dbReference type="InterPro" id="IPR009012">
    <property type="entry name" value="GrpE_head"/>
</dbReference>
<gene>
    <name evidence="2 6" type="primary">grpE</name>
    <name evidence="6" type="ORF">G7B40_019880</name>
</gene>
<dbReference type="Pfam" id="PF01025">
    <property type="entry name" value="GrpE"/>
    <property type="match status" value="1"/>
</dbReference>
<feature type="coiled-coil region" evidence="4">
    <location>
        <begin position="54"/>
        <end position="114"/>
    </location>
</feature>
<dbReference type="GO" id="GO:0005737">
    <property type="term" value="C:cytoplasm"/>
    <property type="evidence" value="ECO:0007669"/>
    <property type="project" value="UniProtKB-SubCell"/>
</dbReference>
<dbReference type="PANTHER" id="PTHR21237">
    <property type="entry name" value="GRPE PROTEIN"/>
    <property type="match status" value="1"/>
</dbReference>
<dbReference type="GO" id="GO:0042803">
    <property type="term" value="F:protein homodimerization activity"/>
    <property type="evidence" value="ECO:0007669"/>
    <property type="project" value="InterPro"/>
</dbReference>
<dbReference type="PANTHER" id="PTHR21237:SF23">
    <property type="entry name" value="GRPE PROTEIN HOMOLOG, MITOCHONDRIAL"/>
    <property type="match status" value="1"/>
</dbReference>
<dbReference type="GO" id="GO:0051087">
    <property type="term" value="F:protein-folding chaperone binding"/>
    <property type="evidence" value="ECO:0007669"/>
    <property type="project" value="InterPro"/>
</dbReference>
<dbReference type="Gene3D" id="2.30.22.10">
    <property type="entry name" value="Head domain of nucleotide exchange factor GrpE"/>
    <property type="match status" value="1"/>
</dbReference>
<keyword evidence="2" id="KW-0963">Cytoplasm</keyword>
<dbReference type="EMBL" id="JAALHA020000009">
    <property type="protein sequence ID" value="MDR9896807.1"/>
    <property type="molecule type" value="Genomic_DNA"/>
</dbReference>